<dbReference type="EMBL" id="OV040719">
    <property type="protein sequence ID" value="CAH0451480.1"/>
    <property type="molecule type" value="Genomic_DNA"/>
</dbReference>
<reference evidence="4" key="2">
    <citation type="submission" date="2021-11" db="EMBL/GenBank/DDBJ databases">
        <authorList>
            <person name="Riesbeck K."/>
        </authorList>
    </citation>
    <scope>NUCLEOTIDE SEQUENCE [LARGE SCALE GENOMIC DNA]</scope>
</reference>
<organism evidence="2 3">
    <name type="scientific">Haemophilus influenzae (strain NTHi 3655)</name>
    <dbReference type="NCBI Taxonomy" id="375177"/>
    <lineage>
        <taxon>Bacteria</taxon>
        <taxon>Pseudomonadati</taxon>
        <taxon>Pseudomonadota</taxon>
        <taxon>Gammaproteobacteria</taxon>
        <taxon>Pasteurellales</taxon>
        <taxon>Pasteurellaceae</taxon>
        <taxon>Haemophilus</taxon>
    </lineage>
</organism>
<dbReference type="EMBL" id="AAZF01000005">
    <property type="protein sequence ID" value="EDJ92772.1"/>
    <property type="molecule type" value="Genomic_DNA"/>
</dbReference>
<name>A0A0H3PDC5_HAEI3</name>
<evidence type="ECO:0000313" key="2">
    <source>
        <dbReference type="EMBL" id="EDJ92772.1"/>
    </source>
</evidence>
<dbReference type="Proteomes" id="UP000837958">
    <property type="component" value="Chromosome"/>
</dbReference>
<reference evidence="1" key="3">
    <citation type="submission" date="2024-01" db="EMBL/GenBank/DDBJ databases">
        <authorList>
            <person name="Riesbeck K."/>
        </authorList>
    </citation>
    <scope>NUCLEOTIDE SEQUENCE</scope>
    <source>
        <strain evidence="1">3655</strain>
    </source>
</reference>
<dbReference type="RefSeq" id="WP_005657663.1">
    <property type="nucleotide sequence ID" value="NZ_AAZF01000005.1"/>
</dbReference>
<dbReference type="AlphaFoldDB" id="A0A0H3PDC5"/>
<gene>
    <name evidence="2" type="ORF">CGSHi3655_03866</name>
    <name evidence="1" type="ORF">KRLU3655_LOCUS1556</name>
</gene>
<reference evidence="2 3" key="1">
    <citation type="journal article" date="2007" name="Genome Biol.">
        <title>Characterization and modeling of the Haemophilus influenzae core and supragenomes based on the complete genomic sequences of Rd and 12 clinical nontypeable strains.</title>
        <authorList>
            <person name="Hogg J.S."/>
            <person name="Hu F.Z."/>
            <person name="Janto B."/>
            <person name="Boissy R."/>
            <person name="Hayes J."/>
            <person name="Keefe R."/>
            <person name="Post J.C."/>
            <person name="Ehrlich G.D."/>
        </authorList>
    </citation>
    <scope>NUCLEOTIDE SEQUENCE [LARGE SCALE GENOMIC DNA]</scope>
    <source>
        <strain evidence="2">3655</strain>
        <strain evidence="3">NTHi 3655</strain>
    </source>
</reference>
<proteinExistence type="predicted"/>
<evidence type="ECO:0000313" key="4">
    <source>
        <dbReference type="Proteomes" id="UP000837958"/>
    </source>
</evidence>
<evidence type="ECO:0000313" key="3">
    <source>
        <dbReference type="Proteomes" id="UP000003185"/>
    </source>
</evidence>
<accession>A0A0H3PDC5</accession>
<dbReference type="Proteomes" id="UP000003185">
    <property type="component" value="Unassembled WGS sequence"/>
</dbReference>
<evidence type="ECO:0000313" key="1">
    <source>
        <dbReference type="EMBL" id="CAH0451480.1"/>
    </source>
</evidence>
<sequence>MLITVDFGSNMEKLYSKEYLLDFLFNASSLLQNEHPNIKLELYSPTLDINKPLLASIYIEVSKGVKVVRDDTEYEYEIGWELQNLWKNYTKKNPIQ</sequence>
<protein>
    <submittedName>
        <fullName evidence="2">Uncharacterized protein</fullName>
    </submittedName>
</protein>